<dbReference type="AlphaFoldDB" id="A0A7I4YKZ8"/>
<organism evidence="1 2">
    <name type="scientific">Haemonchus contortus</name>
    <name type="common">Barber pole worm</name>
    <dbReference type="NCBI Taxonomy" id="6289"/>
    <lineage>
        <taxon>Eukaryota</taxon>
        <taxon>Metazoa</taxon>
        <taxon>Ecdysozoa</taxon>
        <taxon>Nematoda</taxon>
        <taxon>Chromadorea</taxon>
        <taxon>Rhabditida</taxon>
        <taxon>Rhabditina</taxon>
        <taxon>Rhabditomorpha</taxon>
        <taxon>Strongyloidea</taxon>
        <taxon>Trichostrongylidae</taxon>
        <taxon>Haemonchus</taxon>
    </lineage>
</organism>
<name>A0A7I4YKZ8_HAECO</name>
<accession>A0A7I4YKZ8</accession>
<evidence type="ECO:0000313" key="2">
    <source>
        <dbReference type="WBParaSite" id="HCON_00114170-00001"/>
    </source>
</evidence>
<sequence>MASEIAREMLDALHGLDRVLQENRRRSQYVRREHVPSLDGRMRTFDEYFEAFGDQHFKHYTKLLPTEFERLLGRIGPVGHIPTFSALAEEVHCGVSTVQSIVYEVASAIRSVLYREAFPPLTRQQLEDVAAKTEARYDYPRVVGFMDGKHKHQEACPLWRVLLQLQGHPLHHITRPSGLRPPHYGF</sequence>
<reference evidence="2" key="1">
    <citation type="submission" date="2020-12" db="UniProtKB">
        <authorList>
            <consortium name="WormBaseParasite"/>
        </authorList>
    </citation>
    <scope>IDENTIFICATION</scope>
    <source>
        <strain evidence="2">MHco3</strain>
    </source>
</reference>
<dbReference type="WBParaSite" id="HCON_00114170-00001">
    <property type="protein sequence ID" value="HCON_00114170-00001"/>
    <property type="gene ID" value="HCON_00114170"/>
</dbReference>
<keyword evidence="1" id="KW-1185">Reference proteome</keyword>
<evidence type="ECO:0000313" key="1">
    <source>
        <dbReference type="Proteomes" id="UP000025227"/>
    </source>
</evidence>
<protein>
    <submittedName>
        <fullName evidence="2">Transposase</fullName>
    </submittedName>
</protein>
<proteinExistence type="predicted"/>
<dbReference type="OrthoDB" id="5874107at2759"/>
<dbReference type="Proteomes" id="UP000025227">
    <property type="component" value="Unplaced"/>
</dbReference>